<dbReference type="FunFam" id="3.40.50.300:FF:000385">
    <property type="entry name" value="Structural maintenance of chromosomes 2"/>
    <property type="match status" value="1"/>
</dbReference>
<protein>
    <recommendedName>
        <fullName evidence="13">Structural maintenance of chromosomes protein</fullName>
    </recommendedName>
</protein>
<keyword evidence="11 13" id="KW-0539">Nucleus</keyword>
<evidence type="ECO:0000256" key="5">
    <source>
        <dbReference type="ARBA" id="ARBA00022618"/>
    </source>
</evidence>
<evidence type="ECO:0000256" key="4">
    <source>
        <dbReference type="ARBA" id="ARBA00022454"/>
    </source>
</evidence>
<dbReference type="InterPro" id="IPR036277">
    <property type="entry name" value="SMC_hinge_sf"/>
</dbReference>
<dbReference type="GO" id="GO:0030261">
    <property type="term" value="P:chromosome condensation"/>
    <property type="evidence" value="ECO:0007669"/>
    <property type="project" value="UniProtKB-KW"/>
</dbReference>
<dbReference type="InterPro" id="IPR027120">
    <property type="entry name" value="Smc2_ABC"/>
</dbReference>
<feature type="domain" description="SMC hinge" evidence="15">
    <location>
        <begin position="511"/>
        <end position="631"/>
    </location>
</feature>
<dbReference type="PANTHER" id="PTHR43977">
    <property type="entry name" value="STRUCTURAL MAINTENANCE OF CHROMOSOMES PROTEIN 3"/>
    <property type="match status" value="1"/>
</dbReference>
<evidence type="ECO:0000313" key="17">
    <source>
        <dbReference type="Proteomes" id="UP001159641"/>
    </source>
</evidence>
<evidence type="ECO:0000256" key="6">
    <source>
        <dbReference type="ARBA" id="ARBA00022741"/>
    </source>
</evidence>
<keyword evidence="8" id="KW-0067">ATP-binding</keyword>
<dbReference type="CDD" id="cd03273">
    <property type="entry name" value="ABC_SMC2_euk"/>
    <property type="match status" value="1"/>
</dbReference>
<evidence type="ECO:0000256" key="7">
    <source>
        <dbReference type="ARBA" id="ARBA00022776"/>
    </source>
</evidence>
<dbReference type="Pfam" id="PF02463">
    <property type="entry name" value="SMC_N"/>
    <property type="match status" value="2"/>
</dbReference>
<dbReference type="InterPro" id="IPR027417">
    <property type="entry name" value="P-loop_NTPase"/>
</dbReference>
<dbReference type="GO" id="GO:0005524">
    <property type="term" value="F:ATP binding"/>
    <property type="evidence" value="ECO:0007669"/>
    <property type="project" value="UniProtKB-KW"/>
</dbReference>
<dbReference type="EMBL" id="JAIQCJ010001303">
    <property type="protein sequence ID" value="KAJ8791287.1"/>
    <property type="molecule type" value="Genomic_DNA"/>
</dbReference>
<organism evidence="16 17">
    <name type="scientific">Eschrichtius robustus</name>
    <name type="common">California gray whale</name>
    <name type="synonym">Eschrichtius gibbosus</name>
    <dbReference type="NCBI Taxonomy" id="9764"/>
    <lineage>
        <taxon>Eukaryota</taxon>
        <taxon>Metazoa</taxon>
        <taxon>Chordata</taxon>
        <taxon>Craniata</taxon>
        <taxon>Vertebrata</taxon>
        <taxon>Euteleostomi</taxon>
        <taxon>Mammalia</taxon>
        <taxon>Eutheria</taxon>
        <taxon>Laurasiatheria</taxon>
        <taxon>Artiodactyla</taxon>
        <taxon>Whippomorpha</taxon>
        <taxon>Cetacea</taxon>
        <taxon>Mysticeti</taxon>
        <taxon>Eschrichtiidae</taxon>
        <taxon>Eschrichtius</taxon>
    </lineage>
</organism>
<evidence type="ECO:0000256" key="10">
    <source>
        <dbReference type="ARBA" id="ARBA00023067"/>
    </source>
</evidence>
<comment type="similarity">
    <text evidence="3">Belongs to the SMC family. SMC2 subfamily.</text>
</comment>
<dbReference type="GO" id="GO:0051301">
    <property type="term" value="P:cell division"/>
    <property type="evidence" value="ECO:0007669"/>
    <property type="project" value="UniProtKB-KW"/>
</dbReference>
<evidence type="ECO:0000256" key="2">
    <source>
        <dbReference type="ARBA" id="ARBA00004286"/>
    </source>
</evidence>
<dbReference type="InterPro" id="IPR010935">
    <property type="entry name" value="SMC_hinge"/>
</dbReference>
<dbReference type="InterPro" id="IPR024704">
    <property type="entry name" value="SMC"/>
</dbReference>
<evidence type="ECO:0000256" key="8">
    <source>
        <dbReference type="ARBA" id="ARBA00022840"/>
    </source>
</evidence>
<gene>
    <name evidence="16" type="ORF">J1605_020727</name>
</gene>
<dbReference type="Gene3D" id="3.30.70.1620">
    <property type="match status" value="1"/>
</dbReference>
<proteinExistence type="inferred from homology"/>
<feature type="coiled-coil region" evidence="14">
    <location>
        <begin position="237"/>
        <end position="356"/>
    </location>
</feature>
<dbReference type="PIRSF" id="PIRSF005719">
    <property type="entry name" value="SMC"/>
    <property type="match status" value="1"/>
</dbReference>
<evidence type="ECO:0000256" key="3">
    <source>
        <dbReference type="ARBA" id="ARBA00005231"/>
    </source>
</evidence>
<feature type="coiled-coil region" evidence="14">
    <location>
        <begin position="393"/>
        <end position="493"/>
    </location>
</feature>
<evidence type="ECO:0000313" key="16">
    <source>
        <dbReference type="EMBL" id="KAJ8791287.1"/>
    </source>
</evidence>
<name>A0AB34HJI4_ESCRO</name>
<reference evidence="16 17" key="1">
    <citation type="submission" date="2022-11" db="EMBL/GenBank/DDBJ databases">
        <title>Whole genome sequence of Eschrichtius robustus ER-17-0199.</title>
        <authorList>
            <person name="Bruniche-Olsen A."/>
            <person name="Black A.N."/>
            <person name="Fields C.J."/>
            <person name="Walden K."/>
            <person name="Dewoody J.A."/>
        </authorList>
    </citation>
    <scope>NUCLEOTIDE SEQUENCE [LARGE SCALE GENOMIC DNA]</scope>
    <source>
        <strain evidence="16">ER-17-0199</strain>
        <tissue evidence="16">Blubber</tissue>
    </source>
</reference>
<comment type="caution">
    <text evidence="16">The sequence shown here is derived from an EMBL/GenBank/DDBJ whole genome shotgun (WGS) entry which is preliminary data.</text>
</comment>
<dbReference type="SUPFAM" id="SSF52540">
    <property type="entry name" value="P-loop containing nucleoside triphosphate hydrolases"/>
    <property type="match status" value="1"/>
</dbReference>
<evidence type="ECO:0000256" key="9">
    <source>
        <dbReference type="ARBA" id="ARBA00023054"/>
    </source>
</evidence>
<evidence type="ECO:0000256" key="1">
    <source>
        <dbReference type="ARBA" id="ARBA00004123"/>
    </source>
</evidence>
<keyword evidence="9 14" id="KW-0175">Coiled coil</keyword>
<keyword evidence="17" id="KW-1185">Reference proteome</keyword>
<feature type="coiled-coil region" evidence="14">
    <location>
        <begin position="979"/>
        <end position="1006"/>
    </location>
</feature>
<comment type="subcellular location">
    <subcellularLocation>
        <location evidence="2">Chromosome</location>
    </subcellularLocation>
    <subcellularLocation>
        <location evidence="1 13">Nucleus</location>
    </subcellularLocation>
</comment>
<dbReference type="Proteomes" id="UP001159641">
    <property type="component" value="Unassembled WGS sequence"/>
</dbReference>
<feature type="coiled-coil region" evidence="14">
    <location>
        <begin position="672"/>
        <end position="851"/>
    </location>
</feature>
<keyword evidence="6" id="KW-0547">Nucleotide-binding</keyword>
<evidence type="ECO:0000256" key="13">
    <source>
        <dbReference type="PIRNR" id="PIRNR005719"/>
    </source>
</evidence>
<keyword evidence="5" id="KW-0132">Cell division</keyword>
<keyword evidence="4" id="KW-0158">Chromosome</keyword>
<dbReference type="FunFam" id="1.20.1060.20:FF:000005">
    <property type="entry name" value="Structural maintenance of chromosomes 2"/>
    <property type="match status" value="1"/>
</dbReference>
<dbReference type="FunFam" id="3.30.70.1620:FF:000005">
    <property type="entry name" value="Structural maintenance of chromosomes 2"/>
    <property type="match status" value="1"/>
</dbReference>
<keyword evidence="7" id="KW-0498">Mitosis</keyword>
<accession>A0AB34HJI4</accession>
<feature type="coiled-coil region" evidence="14">
    <location>
        <begin position="887"/>
        <end position="921"/>
    </location>
</feature>
<dbReference type="Gene3D" id="3.40.50.300">
    <property type="entry name" value="P-loop containing nucleotide triphosphate hydrolases"/>
    <property type="match status" value="2"/>
</dbReference>
<dbReference type="GO" id="GO:0005694">
    <property type="term" value="C:chromosome"/>
    <property type="evidence" value="ECO:0007669"/>
    <property type="project" value="UniProtKB-SubCell"/>
</dbReference>
<dbReference type="SUPFAM" id="SSF75553">
    <property type="entry name" value="Smc hinge domain"/>
    <property type="match status" value="1"/>
</dbReference>
<keyword evidence="12" id="KW-0131">Cell cycle</keyword>
<dbReference type="Gene3D" id="1.20.1060.20">
    <property type="match status" value="1"/>
</dbReference>
<dbReference type="AlphaFoldDB" id="A0AB34HJI4"/>
<sequence length="1186" mass="134491">MHIKSIILEGFKSYAQRTEVNGFDPLFNAITGLNGSGKSNILDSICFLLGISNLSQVKCKLSHLCEFKFEEPRGNPHCTWRLLPVRASNLQDLVYKNGQAGITKASVSITFDNSDKKQSPLGFEVHDEITVTRQVVIGGRNKYLINGVNANNTRVQDLFCSVGLNVNNPHFLIMQGRITKVLNMKPPEILEEEITPTIQKLKEERSSYLEYQKLMREIEHLSRLYIAYQFLLAEDIKERSAEELKEMQDKIVKLQEELSENDKKIKALSHEIEELEKRKDKEIGGILRSLEDALAEAQRVNTKSQSAFDFKKKNLASEENKRKELEKNMVEDSKTLAAKEKEVKKITDGLSALQEASNKDAEALAAAQQHFNAVSAGLSSNEDGAEATLAGQMMACKNDISKAQTEAKQAQMKLKHAQQELKTKQTEIKKMDGGYRKDQEALEAVKKLREKLEAEMKKLNYEENKEECLLERRRQLSRDISRLKETYEALLARFPSLRFAYRDPEKNWNRNCVKGLVASLISVKDTSATTALELVAGDRLYNVVVDTEVTGKKLLEKGELKRRYTIIPLNKISARCIAPETLRVAQNLVGPDNVHVALSLVEYKPELQKAMEFVFGTTFICDNMDNAKKVAFDKRIMTRTVTLGGDVFDPHGTLSGGARSQAASILTKFQELKDVQDELRIKENELQALEEELSGLKNTAEKYRQLKQQWEMKTEEADLLQTKLQQSSYHKQQEELDALKKIIEESEETLKNTKEIQKKAEEKYEVLENKMKNAEAERERELKDAQKKLDCAKTKADASTKKMKEKQQEVEAITLELEELKREHASNEQQLEAVNEAIKSYEGQIAVMAAEVAKNKELVNKAQEEVTKQKEVITAQDSIVKAKYAEVAKHKEQNNESQLKIKELDHNISKHKREAEDAAAKARCVVSKMLKDYDWINAEKHLFGQPNSTYDFKTNNPKEAGQRLQKLQEMKEKLGRNVNMRAMNVLTEAEERYNDLMKKKRIVENDKSKILATIEDLDQKKNQALNIAWQKVNKDFGSIFSTLLPGANAMLAPPEGQNVLDGLEFKVALGNTWKENLTELSGGQRSLVALSLILSMLLFKPAPIYILDEVDAALDLSHTQNIGQMLRTHFTHSQFIVVSLKEGMFNNANVLFKTKFVDGVSTVARFTQCQNGKVPKETKSKAKGPK</sequence>
<keyword evidence="10" id="KW-0226">DNA condensation</keyword>
<dbReference type="Pfam" id="PF06470">
    <property type="entry name" value="SMC_hinge"/>
    <property type="match status" value="1"/>
</dbReference>
<dbReference type="InterPro" id="IPR003395">
    <property type="entry name" value="RecF/RecN/SMC_N"/>
</dbReference>
<dbReference type="GO" id="GO:0031981">
    <property type="term" value="C:nuclear lumen"/>
    <property type="evidence" value="ECO:0007669"/>
    <property type="project" value="UniProtKB-ARBA"/>
</dbReference>
<evidence type="ECO:0000259" key="15">
    <source>
        <dbReference type="SMART" id="SM00968"/>
    </source>
</evidence>
<evidence type="ECO:0000256" key="14">
    <source>
        <dbReference type="SAM" id="Coils"/>
    </source>
</evidence>
<dbReference type="GO" id="GO:0016887">
    <property type="term" value="F:ATP hydrolysis activity"/>
    <property type="evidence" value="ECO:0007669"/>
    <property type="project" value="InterPro"/>
</dbReference>
<evidence type="ECO:0000256" key="11">
    <source>
        <dbReference type="ARBA" id="ARBA00023242"/>
    </source>
</evidence>
<dbReference type="SMART" id="SM00968">
    <property type="entry name" value="SMC_hinge"/>
    <property type="match status" value="1"/>
</dbReference>
<evidence type="ECO:0000256" key="12">
    <source>
        <dbReference type="ARBA" id="ARBA00023306"/>
    </source>
</evidence>